<dbReference type="SUPFAM" id="SSF46689">
    <property type="entry name" value="Homeodomain-like"/>
    <property type="match status" value="1"/>
</dbReference>
<dbReference type="InterPro" id="IPR036397">
    <property type="entry name" value="RNaseH_sf"/>
</dbReference>
<dbReference type="EMBL" id="CAJOBF010005083">
    <property type="protein sequence ID" value="CAF4163294.1"/>
    <property type="molecule type" value="Genomic_DNA"/>
</dbReference>
<dbReference type="PANTHER" id="PTHR46068">
    <property type="entry name" value="PROTEIN CBG27172"/>
    <property type="match status" value="1"/>
</dbReference>
<protein>
    <submittedName>
        <fullName evidence="2">Uncharacterized protein</fullName>
    </submittedName>
</protein>
<dbReference type="PANTHER" id="PTHR46068:SF1">
    <property type="entry name" value="TRANSPOSASE IS30-LIKE HTH DOMAIN-CONTAINING PROTEIN"/>
    <property type="match status" value="1"/>
</dbReference>
<sequence>MKSKDLQKLVLSKYESGDSATKIFRDLCGATSRRTIFNWCKMIRKTGSISMATSPGRSRTTRTKAMIQKIKNRLRRKRRVSSRKLTQELDISRTSVRRVLRNDLGLRAYKKRIVPMIRDAENLKRKKFANWLRTNYKKEETLKVLFSDEKMFDIDGVYNAQNDRVRAVNRGEADKKGGKKQKRKFPQKVMVWLGVCSKGVTPLVILDKGTFDHERYIKEILPVALKHGNKVFSDDWTYQQDGATPHTHNLTQEWCQQNLPQFLDKNHWPPNSPDLNPLDYSIWDELIQRMNWNKVQSKKNTY</sequence>
<accession>A0A819Z4T5</accession>
<comment type="caution">
    <text evidence="2">The sequence shown here is derived from an EMBL/GenBank/DDBJ whole genome shotgun (WGS) entry which is preliminary data.</text>
</comment>
<organism evidence="2 3">
    <name type="scientific">Rotaria magnacalcarata</name>
    <dbReference type="NCBI Taxonomy" id="392030"/>
    <lineage>
        <taxon>Eukaryota</taxon>
        <taxon>Metazoa</taxon>
        <taxon>Spiralia</taxon>
        <taxon>Gnathifera</taxon>
        <taxon>Rotifera</taxon>
        <taxon>Eurotatoria</taxon>
        <taxon>Bdelloidea</taxon>
        <taxon>Philodinida</taxon>
        <taxon>Philodinidae</taxon>
        <taxon>Rotaria</taxon>
    </lineage>
</organism>
<gene>
    <name evidence="2" type="ORF">UXM345_LOCUS25827</name>
    <name evidence="1" type="ORF">XDN619_LOCUS9313</name>
</gene>
<evidence type="ECO:0000313" key="3">
    <source>
        <dbReference type="Proteomes" id="UP000663842"/>
    </source>
</evidence>
<dbReference type="InterPro" id="IPR009057">
    <property type="entry name" value="Homeodomain-like_sf"/>
</dbReference>
<dbReference type="Gene3D" id="3.30.420.10">
    <property type="entry name" value="Ribonuclease H-like superfamily/Ribonuclease H"/>
    <property type="match status" value="1"/>
</dbReference>
<dbReference type="EMBL" id="CAJNRG010003201">
    <property type="protein sequence ID" value="CAF2054244.1"/>
    <property type="molecule type" value="Genomic_DNA"/>
</dbReference>
<dbReference type="Proteomes" id="UP000663842">
    <property type="component" value="Unassembled WGS sequence"/>
</dbReference>
<reference evidence="2" key="1">
    <citation type="submission" date="2021-02" db="EMBL/GenBank/DDBJ databases">
        <authorList>
            <person name="Nowell W R."/>
        </authorList>
    </citation>
    <scope>NUCLEOTIDE SEQUENCE</scope>
</reference>
<proteinExistence type="predicted"/>
<evidence type="ECO:0000313" key="2">
    <source>
        <dbReference type="EMBL" id="CAF4163294.1"/>
    </source>
</evidence>
<dbReference type="GO" id="GO:0003676">
    <property type="term" value="F:nucleic acid binding"/>
    <property type="evidence" value="ECO:0007669"/>
    <property type="project" value="InterPro"/>
</dbReference>
<evidence type="ECO:0000313" key="1">
    <source>
        <dbReference type="EMBL" id="CAF2054244.1"/>
    </source>
</evidence>
<dbReference type="AlphaFoldDB" id="A0A819Z4T5"/>
<dbReference type="Proteomes" id="UP000663887">
    <property type="component" value="Unassembled WGS sequence"/>
</dbReference>
<name>A0A819Z4T5_9BILA</name>